<gene>
    <name evidence="3" type="ORF">KUDE01_013925</name>
</gene>
<dbReference type="Proteomes" id="UP001228049">
    <property type="component" value="Unassembled WGS sequence"/>
</dbReference>
<accession>A0AAD9F1J6</accession>
<dbReference type="EMBL" id="JASDAP010000017">
    <property type="protein sequence ID" value="KAK1889248.1"/>
    <property type="molecule type" value="Genomic_DNA"/>
</dbReference>
<feature type="region of interest" description="Disordered" evidence="1">
    <location>
        <begin position="70"/>
        <end position="95"/>
    </location>
</feature>
<dbReference type="AlphaFoldDB" id="A0AAD9F1J6"/>
<sequence length="119" mass="12660">MDVSTSSNSTLVRFTEVIELFSIFKCFNLCLCQTAMFATASILTLCVAAAPPLVLPRRLTVSGRAFPSLEPGSLGIQDSPPSPPNLRPAGLASPTLPAGMGHNKLRSLSLHKMCFLVKS</sequence>
<evidence type="ECO:0000256" key="2">
    <source>
        <dbReference type="SAM" id="Phobius"/>
    </source>
</evidence>
<name>A0AAD9F1J6_DISEL</name>
<reference evidence="3" key="1">
    <citation type="submission" date="2023-04" db="EMBL/GenBank/DDBJ databases">
        <title>Chromosome-level genome of Chaenocephalus aceratus.</title>
        <authorList>
            <person name="Park H."/>
        </authorList>
    </citation>
    <scope>NUCLEOTIDE SEQUENCE</scope>
    <source>
        <strain evidence="3">DE</strain>
        <tissue evidence="3">Muscle</tissue>
    </source>
</reference>
<keyword evidence="2" id="KW-0812">Transmembrane</keyword>
<keyword evidence="2" id="KW-1133">Transmembrane helix</keyword>
<feature type="transmembrane region" description="Helical" evidence="2">
    <location>
        <begin position="35"/>
        <end position="55"/>
    </location>
</feature>
<evidence type="ECO:0000313" key="3">
    <source>
        <dbReference type="EMBL" id="KAK1889248.1"/>
    </source>
</evidence>
<proteinExistence type="predicted"/>
<keyword evidence="2" id="KW-0472">Membrane</keyword>
<organism evidence="3 4">
    <name type="scientific">Dissostichus eleginoides</name>
    <name type="common">Patagonian toothfish</name>
    <name type="synonym">Dissostichus amissus</name>
    <dbReference type="NCBI Taxonomy" id="100907"/>
    <lineage>
        <taxon>Eukaryota</taxon>
        <taxon>Metazoa</taxon>
        <taxon>Chordata</taxon>
        <taxon>Craniata</taxon>
        <taxon>Vertebrata</taxon>
        <taxon>Euteleostomi</taxon>
        <taxon>Actinopterygii</taxon>
        <taxon>Neopterygii</taxon>
        <taxon>Teleostei</taxon>
        <taxon>Neoteleostei</taxon>
        <taxon>Acanthomorphata</taxon>
        <taxon>Eupercaria</taxon>
        <taxon>Perciformes</taxon>
        <taxon>Notothenioidei</taxon>
        <taxon>Nototheniidae</taxon>
        <taxon>Dissostichus</taxon>
    </lineage>
</organism>
<evidence type="ECO:0000256" key="1">
    <source>
        <dbReference type="SAM" id="MobiDB-lite"/>
    </source>
</evidence>
<evidence type="ECO:0000313" key="4">
    <source>
        <dbReference type="Proteomes" id="UP001228049"/>
    </source>
</evidence>
<comment type="caution">
    <text evidence="3">The sequence shown here is derived from an EMBL/GenBank/DDBJ whole genome shotgun (WGS) entry which is preliminary data.</text>
</comment>
<protein>
    <submittedName>
        <fullName evidence="3">Crossover junction endodeoxyribonuclease RuvC</fullName>
    </submittedName>
</protein>
<keyword evidence="4" id="KW-1185">Reference proteome</keyword>